<proteinExistence type="predicted"/>
<dbReference type="Proteomes" id="UP001152797">
    <property type="component" value="Unassembled WGS sequence"/>
</dbReference>
<dbReference type="EMBL" id="CAMXCT010003334">
    <property type="protein sequence ID" value="CAI4003825.1"/>
    <property type="molecule type" value="Genomic_DNA"/>
</dbReference>
<gene>
    <name evidence="1" type="ORF">C1SCF055_LOCUS29655</name>
</gene>
<evidence type="ECO:0000313" key="2">
    <source>
        <dbReference type="EMBL" id="CAL4791137.1"/>
    </source>
</evidence>
<dbReference type="EMBL" id="CAMXCT030003334">
    <property type="protein sequence ID" value="CAL4791137.1"/>
    <property type="molecule type" value="Genomic_DNA"/>
</dbReference>
<organism evidence="1">
    <name type="scientific">Cladocopium goreaui</name>
    <dbReference type="NCBI Taxonomy" id="2562237"/>
    <lineage>
        <taxon>Eukaryota</taxon>
        <taxon>Sar</taxon>
        <taxon>Alveolata</taxon>
        <taxon>Dinophyceae</taxon>
        <taxon>Suessiales</taxon>
        <taxon>Symbiodiniaceae</taxon>
        <taxon>Cladocopium</taxon>
    </lineage>
</organism>
<evidence type="ECO:0000313" key="1">
    <source>
        <dbReference type="EMBL" id="CAI4003825.1"/>
    </source>
</evidence>
<dbReference type="EMBL" id="CAMXCT020003334">
    <property type="protein sequence ID" value="CAL1157200.1"/>
    <property type="molecule type" value="Genomic_DNA"/>
</dbReference>
<keyword evidence="3" id="KW-1185">Reference proteome</keyword>
<reference evidence="1" key="1">
    <citation type="submission" date="2022-10" db="EMBL/GenBank/DDBJ databases">
        <authorList>
            <person name="Chen Y."/>
            <person name="Dougan E. K."/>
            <person name="Chan C."/>
            <person name="Rhodes N."/>
            <person name="Thang M."/>
        </authorList>
    </citation>
    <scope>NUCLEOTIDE SEQUENCE</scope>
</reference>
<accession>A0A9P1D6F6</accession>
<comment type="caution">
    <text evidence="1">The sequence shown here is derived from an EMBL/GenBank/DDBJ whole genome shotgun (WGS) entry which is preliminary data.</text>
</comment>
<sequence>MKALVPKQIWFSPTQFPWPVNWEMEEQFWSTTSGTCEQRYAALWQHIETTPARCVPFPVPKNARGRAMTMTTSPVTAGKVIEVRQEELAIVLDKPMQFDLTEPVVCQAVLQQTVPPMTVETLRSEVLDAGHLPGILQSAIRAEVFAVLRALQIAEGSAERLFL</sequence>
<name>A0A9P1D6F6_9DINO</name>
<evidence type="ECO:0000313" key="3">
    <source>
        <dbReference type="Proteomes" id="UP001152797"/>
    </source>
</evidence>
<protein>
    <submittedName>
        <fullName evidence="1">Uncharacterized protein</fullName>
    </submittedName>
</protein>
<reference evidence="2 3" key="2">
    <citation type="submission" date="2024-05" db="EMBL/GenBank/DDBJ databases">
        <authorList>
            <person name="Chen Y."/>
            <person name="Shah S."/>
            <person name="Dougan E. K."/>
            <person name="Thang M."/>
            <person name="Chan C."/>
        </authorList>
    </citation>
    <scope>NUCLEOTIDE SEQUENCE [LARGE SCALE GENOMIC DNA]</scope>
</reference>
<dbReference type="AlphaFoldDB" id="A0A9P1D6F6"/>